<protein>
    <submittedName>
        <fullName evidence="1">Uncharacterized protein</fullName>
    </submittedName>
</protein>
<organism evidence="1 2">
    <name type="scientific">Phytophthora fragariae</name>
    <dbReference type="NCBI Taxonomy" id="53985"/>
    <lineage>
        <taxon>Eukaryota</taxon>
        <taxon>Sar</taxon>
        <taxon>Stramenopiles</taxon>
        <taxon>Oomycota</taxon>
        <taxon>Peronosporomycetes</taxon>
        <taxon>Peronosporales</taxon>
        <taxon>Peronosporaceae</taxon>
        <taxon>Phytophthora</taxon>
    </lineage>
</organism>
<dbReference type="PANTHER" id="PTHR33050:SF7">
    <property type="entry name" value="RIBONUCLEASE H"/>
    <property type="match status" value="1"/>
</dbReference>
<dbReference type="Proteomes" id="UP000437068">
    <property type="component" value="Unassembled WGS sequence"/>
</dbReference>
<dbReference type="EMBL" id="QXGE01001778">
    <property type="protein sequence ID" value="KAE9288371.1"/>
    <property type="molecule type" value="Genomic_DNA"/>
</dbReference>
<dbReference type="InterPro" id="IPR052055">
    <property type="entry name" value="Hepadnavirus_pol/RT"/>
</dbReference>
<dbReference type="SUPFAM" id="SSF56672">
    <property type="entry name" value="DNA/RNA polymerases"/>
    <property type="match status" value="1"/>
</dbReference>
<name>A0A6A4CD18_9STRA</name>
<accession>A0A6A4CD18</accession>
<dbReference type="AlphaFoldDB" id="A0A6A4CD18"/>
<sequence length="326" mass="36537">MKLPLAQFVRVFRDETVDDCRPNKDLFEVALPTDPKSRATSLRWNAIVREGVIPQWNSQLPPKQVHRPPNHNTITEHATRIRKHIAKGHRDGRLVVEADLLEVWTDIFISPIGVVDKAGPPPDIRVINDYSFPPGSSVNDFTDRSNFPEVAYNPPKDIATRIWELRTRFPGHPLLMMIRDVSGAFRHVPINAAHVHMFAFQFDGYVVIDLACGFGWCGSPAFYSVAGSLINSLYETQRPHAHLSPADCSPFTGRVWCDDHTNVEVDRLEVFGSQPGSAQVVLGPRALNEDKFTKWSTTTKALGLIWNTENGSVSVPAEKLPKPRHA</sequence>
<proteinExistence type="predicted"/>
<comment type="caution">
    <text evidence="1">The sequence shown here is derived from an EMBL/GenBank/DDBJ whole genome shotgun (WGS) entry which is preliminary data.</text>
</comment>
<dbReference type="InterPro" id="IPR043502">
    <property type="entry name" value="DNA/RNA_pol_sf"/>
</dbReference>
<reference evidence="1 2" key="1">
    <citation type="submission" date="2018-08" db="EMBL/GenBank/DDBJ databases">
        <title>Genomic investigation of the strawberry pathogen Phytophthora fragariae indicates pathogenicity is determined by transcriptional variation in three key races.</title>
        <authorList>
            <person name="Adams T.M."/>
            <person name="Armitage A.D."/>
            <person name="Sobczyk M.K."/>
            <person name="Bates H.J."/>
            <person name="Dunwell J.M."/>
            <person name="Nellist C.F."/>
            <person name="Harrison R.J."/>
        </authorList>
    </citation>
    <scope>NUCLEOTIDE SEQUENCE [LARGE SCALE GENOMIC DNA]</scope>
    <source>
        <strain evidence="1 2">A4</strain>
    </source>
</reference>
<evidence type="ECO:0000313" key="1">
    <source>
        <dbReference type="EMBL" id="KAE9288371.1"/>
    </source>
</evidence>
<dbReference type="PANTHER" id="PTHR33050">
    <property type="entry name" value="REVERSE TRANSCRIPTASE DOMAIN-CONTAINING PROTEIN"/>
    <property type="match status" value="1"/>
</dbReference>
<gene>
    <name evidence="1" type="ORF">PF001_g20549</name>
</gene>
<evidence type="ECO:0000313" key="2">
    <source>
        <dbReference type="Proteomes" id="UP000437068"/>
    </source>
</evidence>